<gene>
    <name evidence="2" type="ORF">Slin15195_G121320</name>
</gene>
<feature type="compositionally biased region" description="Basic and acidic residues" evidence="1">
    <location>
        <begin position="36"/>
        <end position="48"/>
    </location>
</feature>
<dbReference type="Proteomes" id="UP001056384">
    <property type="component" value="Chromosome 11"/>
</dbReference>
<evidence type="ECO:0000256" key="1">
    <source>
        <dbReference type="SAM" id="MobiDB-lite"/>
    </source>
</evidence>
<dbReference type="OrthoDB" id="10608144at2759"/>
<evidence type="ECO:0000313" key="3">
    <source>
        <dbReference type="Proteomes" id="UP001056384"/>
    </source>
</evidence>
<dbReference type="AlphaFoldDB" id="A0A9Q9B7G8"/>
<accession>A0A9Q9B7G8</accession>
<sequence length="143" mass="15835">MPSHDRAAADNLPAEFRGPGMHHRFDDSPDDYDMDMDQRTRMLGHGDNDNDVDMEDRVTEVEEVSEEADDEAVQRNQQKSNEDRTQREGTPAPAGAASGNDISQKVEDSKQRSAVQPGVTPDKILPVVDNTPSQGSKEDEKTK</sequence>
<feature type="region of interest" description="Disordered" evidence="1">
    <location>
        <begin position="1"/>
        <end position="143"/>
    </location>
</feature>
<evidence type="ECO:0000313" key="2">
    <source>
        <dbReference type="EMBL" id="USW58813.1"/>
    </source>
</evidence>
<protein>
    <submittedName>
        <fullName evidence="2">Uncharacterized protein</fullName>
    </submittedName>
</protein>
<keyword evidence="3" id="KW-1185">Reference proteome</keyword>
<feature type="compositionally biased region" description="Acidic residues" evidence="1">
    <location>
        <begin position="61"/>
        <end position="71"/>
    </location>
</feature>
<proteinExistence type="predicted"/>
<reference evidence="2" key="1">
    <citation type="submission" date="2022-06" db="EMBL/GenBank/DDBJ databases">
        <title>Complete genome sequences of two strains of the flax pathogen Septoria linicola.</title>
        <authorList>
            <person name="Lapalu N."/>
            <person name="Simon A."/>
            <person name="Demenou B."/>
            <person name="Paumier D."/>
            <person name="Guillot M.-P."/>
            <person name="Gout L."/>
            <person name="Valade R."/>
        </authorList>
    </citation>
    <scope>NUCLEOTIDE SEQUENCE</scope>
    <source>
        <strain evidence="2">SE15195</strain>
    </source>
</reference>
<name>A0A9Q9B7G8_9PEZI</name>
<dbReference type="EMBL" id="CP099428">
    <property type="protein sequence ID" value="USW58813.1"/>
    <property type="molecule type" value="Genomic_DNA"/>
</dbReference>
<organism evidence="2 3">
    <name type="scientific">Septoria linicola</name>
    <dbReference type="NCBI Taxonomy" id="215465"/>
    <lineage>
        <taxon>Eukaryota</taxon>
        <taxon>Fungi</taxon>
        <taxon>Dikarya</taxon>
        <taxon>Ascomycota</taxon>
        <taxon>Pezizomycotina</taxon>
        <taxon>Dothideomycetes</taxon>
        <taxon>Dothideomycetidae</taxon>
        <taxon>Mycosphaerellales</taxon>
        <taxon>Mycosphaerellaceae</taxon>
        <taxon>Septoria</taxon>
    </lineage>
</organism>